<dbReference type="InParanoid" id="A0A317XN44"/>
<accession>A0A317XN44</accession>
<dbReference type="Proteomes" id="UP000246740">
    <property type="component" value="Unassembled WGS sequence"/>
</dbReference>
<feature type="region of interest" description="Disordered" evidence="1">
    <location>
        <begin position="72"/>
        <end position="106"/>
    </location>
</feature>
<evidence type="ECO:0000256" key="1">
    <source>
        <dbReference type="SAM" id="MobiDB-lite"/>
    </source>
</evidence>
<reference evidence="2 3" key="1">
    <citation type="journal article" date="2018" name="Mol. Biol. Evol.">
        <title>Broad Genomic Sampling Reveals a Smut Pathogenic Ancestry of the Fungal Clade Ustilaginomycotina.</title>
        <authorList>
            <person name="Kijpornyongpan T."/>
            <person name="Mondo S.J."/>
            <person name="Barry K."/>
            <person name="Sandor L."/>
            <person name="Lee J."/>
            <person name="Lipzen A."/>
            <person name="Pangilinan J."/>
            <person name="LaButti K."/>
            <person name="Hainaut M."/>
            <person name="Henrissat B."/>
            <person name="Grigoriev I.V."/>
            <person name="Spatafora J.W."/>
            <person name="Aime M.C."/>
        </authorList>
    </citation>
    <scope>NUCLEOTIDE SEQUENCE [LARGE SCALE GENOMIC DNA]</scope>
    <source>
        <strain evidence="2 3">MCA 3645</strain>
    </source>
</reference>
<evidence type="ECO:0000313" key="3">
    <source>
        <dbReference type="Proteomes" id="UP000246740"/>
    </source>
</evidence>
<name>A0A317XN44_9BASI</name>
<keyword evidence="3" id="KW-1185">Reference proteome</keyword>
<protein>
    <submittedName>
        <fullName evidence="2">Uncharacterized protein</fullName>
    </submittedName>
</protein>
<proteinExistence type="predicted"/>
<dbReference type="EMBL" id="KZ819194">
    <property type="protein sequence ID" value="PWY99724.1"/>
    <property type="molecule type" value="Genomic_DNA"/>
</dbReference>
<evidence type="ECO:0000313" key="2">
    <source>
        <dbReference type="EMBL" id="PWY99724.1"/>
    </source>
</evidence>
<organism evidence="2 3">
    <name type="scientific">Testicularia cyperi</name>
    <dbReference type="NCBI Taxonomy" id="1882483"/>
    <lineage>
        <taxon>Eukaryota</taxon>
        <taxon>Fungi</taxon>
        <taxon>Dikarya</taxon>
        <taxon>Basidiomycota</taxon>
        <taxon>Ustilaginomycotina</taxon>
        <taxon>Ustilaginomycetes</taxon>
        <taxon>Ustilaginales</taxon>
        <taxon>Anthracoideaceae</taxon>
        <taxon>Testicularia</taxon>
    </lineage>
</organism>
<dbReference type="AlphaFoldDB" id="A0A317XN44"/>
<gene>
    <name evidence="2" type="ORF">BCV70DRAFT_112081</name>
</gene>
<sequence length="454" mass="50956">MTTPRFFPSNRNRLPAKSYFCCASPSVMTGAGTLLLHLTLALVAWSLLHKGCCGSIPDRNASIREHRVVFRRASPTSDGEGSSRRPGILSPVPSDDGIASSEILPDEPLTGIDASRFLPGLAHHPELSPEREAMRPLFMISNPALSKLRQIDWDSVQTGEQTPRDSPLWTERYGRVTFFNGIPIYRLDKTEPAELKQALLDHNDMYLINPGDRTSFRIARDGEAWNTLADPHDGKVLDYYSMGPVVHDLYDTMKGRKRVPTGWEAARVAELPHSGAFPIFFDAALGLRELYKSLRDSHGFYLLSNRPGQSRRMLYRFTLTDSEFGWQTVPLNSEEGEAVLTAFNGAVVATRKYGPKLASLLYGKQIEPSSTTLRADRASLTWAKIPRLTDLTASRAEMADVLESFGKLRFHDTVARKFWHVKLLPDGSFDIHQLSKLEKLRESIGDRLSWLRMS</sequence>